<reference evidence="1" key="1">
    <citation type="submission" date="2020-03" db="EMBL/GenBank/DDBJ databases">
        <title>A transcriptome and proteome of the tick Rhipicephalus microplus shaped by the genetic composition of its hosts and developmental stage.</title>
        <authorList>
            <person name="Garcia G.R."/>
            <person name="Ribeiro J.M.C."/>
            <person name="Maruyama S.R."/>
            <person name="Gardinasse L.G."/>
            <person name="Nelson K."/>
            <person name="Ferreira B.R."/>
            <person name="Andrade T.G."/>
            <person name="Santos I.K.F.M."/>
        </authorList>
    </citation>
    <scope>NUCLEOTIDE SEQUENCE</scope>
    <source>
        <strain evidence="1">NSGR</strain>
        <tissue evidence="1">Salivary glands</tissue>
    </source>
</reference>
<name>A0A6G5A0Y8_RHIMP</name>
<dbReference type="EMBL" id="GIKN01002398">
    <property type="protein sequence ID" value="NIE44671.1"/>
    <property type="molecule type" value="Transcribed_RNA"/>
</dbReference>
<sequence>MSLCPSDALVFSLPFLSNASSNMFCLVKGNSCDTKISKHSHQHRLISKNTQVLQIIHKSNAKRLDPKMLAKLWFKDDASKNAVVAYASEYGALFLSLHAVKLSTEL</sequence>
<accession>A0A6G5A0Y8</accession>
<dbReference type="AlphaFoldDB" id="A0A6G5A0Y8"/>
<organism evidence="1">
    <name type="scientific">Rhipicephalus microplus</name>
    <name type="common">Cattle tick</name>
    <name type="synonym">Boophilus microplus</name>
    <dbReference type="NCBI Taxonomy" id="6941"/>
    <lineage>
        <taxon>Eukaryota</taxon>
        <taxon>Metazoa</taxon>
        <taxon>Ecdysozoa</taxon>
        <taxon>Arthropoda</taxon>
        <taxon>Chelicerata</taxon>
        <taxon>Arachnida</taxon>
        <taxon>Acari</taxon>
        <taxon>Parasitiformes</taxon>
        <taxon>Ixodida</taxon>
        <taxon>Ixodoidea</taxon>
        <taxon>Ixodidae</taxon>
        <taxon>Rhipicephalinae</taxon>
        <taxon>Rhipicephalus</taxon>
        <taxon>Boophilus</taxon>
    </lineage>
</organism>
<protein>
    <submittedName>
        <fullName evidence="1">Uncharacterized protein</fullName>
    </submittedName>
</protein>
<proteinExistence type="predicted"/>
<evidence type="ECO:0000313" key="1">
    <source>
        <dbReference type="EMBL" id="NIE44671.1"/>
    </source>
</evidence>